<name>A0A1I0TAR3_9NOCA</name>
<dbReference type="Proteomes" id="UP000182054">
    <property type="component" value="Unassembled WGS sequence"/>
</dbReference>
<evidence type="ECO:0000313" key="3">
    <source>
        <dbReference type="Proteomes" id="UP000182054"/>
    </source>
</evidence>
<evidence type="ECO:0000256" key="1">
    <source>
        <dbReference type="SAM" id="Phobius"/>
    </source>
</evidence>
<protein>
    <submittedName>
        <fullName evidence="2">Uncharacterized protein</fullName>
    </submittedName>
</protein>
<dbReference type="GeneID" id="85485503"/>
<accession>A0A1I0TAR3</accession>
<keyword evidence="1" id="KW-0812">Transmembrane</keyword>
<gene>
    <name evidence="2" type="ORF">SAMN05444374_10549</name>
</gene>
<dbReference type="RefSeq" id="WP_068363279.1">
    <property type="nucleotide sequence ID" value="NZ_FOJN01000005.1"/>
</dbReference>
<reference evidence="2 3" key="1">
    <citation type="submission" date="2016-10" db="EMBL/GenBank/DDBJ databases">
        <authorList>
            <person name="de Groot N.N."/>
        </authorList>
    </citation>
    <scope>NUCLEOTIDE SEQUENCE [LARGE SCALE GENOMIC DNA]</scope>
    <source>
        <strain evidence="2 3">DSM 44908</strain>
    </source>
</reference>
<proteinExistence type="predicted"/>
<keyword evidence="1" id="KW-0472">Membrane</keyword>
<evidence type="ECO:0000313" key="2">
    <source>
        <dbReference type="EMBL" id="SFA48810.1"/>
    </source>
</evidence>
<keyword evidence="1" id="KW-1133">Transmembrane helix</keyword>
<dbReference type="AlphaFoldDB" id="A0A1I0TAR3"/>
<organism evidence="2 3">
    <name type="scientific">Rhodococcoides kroppenstedtii</name>
    <dbReference type="NCBI Taxonomy" id="293050"/>
    <lineage>
        <taxon>Bacteria</taxon>
        <taxon>Bacillati</taxon>
        <taxon>Actinomycetota</taxon>
        <taxon>Actinomycetes</taxon>
        <taxon>Mycobacteriales</taxon>
        <taxon>Nocardiaceae</taxon>
        <taxon>Rhodococcoides</taxon>
    </lineage>
</organism>
<dbReference type="EMBL" id="FOJN01000005">
    <property type="protein sequence ID" value="SFA48810.1"/>
    <property type="molecule type" value="Genomic_DNA"/>
</dbReference>
<sequence length="66" mass="7309">MFVQPGRRYAVRTWTGDLVQFVLGLVYYLAVVALGAPAVLLDRLLGTRLYDRFVSLAERIDHGGAA</sequence>
<feature type="transmembrane region" description="Helical" evidence="1">
    <location>
        <begin position="20"/>
        <end position="41"/>
    </location>
</feature>